<reference evidence="1" key="1">
    <citation type="journal article" date="2022" name="bioRxiv">
        <title>Sequencing and chromosome-scale assembly of the giantPleurodeles waltlgenome.</title>
        <authorList>
            <person name="Brown T."/>
            <person name="Elewa A."/>
            <person name="Iarovenko S."/>
            <person name="Subramanian E."/>
            <person name="Araus A.J."/>
            <person name="Petzold A."/>
            <person name="Susuki M."/>
            <person name="Suzuki K.-i.T."/>
            <person name="Hayashi T."/>
            <person name="Toyoda A."/>
            <person name="Oliveira C."/>
            <person name="Osipova E."/>
            <person name="Leigh N.D."/>
            <person name="Simon A."/>
            <person name="Yun M.H."/>
        </authorList>
    </citation>
    <scope>NUCLEOTIDE SEQUENCE</scope>
    <source>
        <strain evidence="1">20211129_DDA</strain>
        <tissue evidence="1">Liver</tissue>
    </source>
</reference>
<proteinExistence type="predicted"/>
<name>A0AAV7URJ3_PLEWA</name>
<protein>
    <submittedName>
        <fullName evidence="1">Uncharacterized protein</fullName>
    </submittedName>
</protein>
<accession>A0AAV7URJ3</accession>
<evidence type="ECO:0000313" key="2">
    <source>
        <dbReference type="Proteomes" id="UP001066276"/>
    </source>
</evidence>
<evidence type="ECO:0000313" key="1">
    <source>
        <dbReference type="EMBL" id="KAJ1191021.1"/>
    </source>
</evidence>
<organism evidence="1 2">
    <name type="scientific">Pleurodeles waltl</name>
    <name type="common">Iberian ribbed newt</name>
    <dbReference type="NCBI Taxonomy" id="8319"/>
    <lineage>
        <taxon>Eukaryota</taxon>
        <taxon>Metazoa</taxon>
        <taxon>Chordata</taxon>
        <taxon>Craniata</taxon>
        <taxon>Vertebrata</taxon>
        <taxon>Euteleostomi</taxon>
        <taxon>Amphibia</taxon>
        <taxon>Batrachia</taxon>
        <taxon>Caudata</taxon>
        <taxon>Salamandroidea</taxon>
        <taxon>Salamandridae</taxon>
        <taxon>Pleurodelinae</taxon>
        <taxon>Pleurodeles</taxon>
    </lineage>
</organism>
<dbReference type="AlphaFoldDB" id="A0AAV7URJ3"/>
<sequence length="109" mass="11150">MPRGGPRLVPTPAEPAAVRGRWCGAGNGRWLSGLTLGCAALVMGYSLGPFASTEADQRHGSDAAGDEAPAGFDVVREDGRAQFAGLGARPCPSSGMPDRCRLALNPTGK</sequence>
<keyword evidence="2" id="KW-1185">Reference proteome</keyword>
<dbReference type="Proteomes" id="UP001066276">
    <property type="component" value="Chromosome 2_2"/>
</dbReference>
<gene>
    <name evidence="1" type="ORF">NDU88_000338</name>
</gene>
<comment type="caution">
    <text evidence="1">The sequence shown here is derived from an EMBL/GenBank/DDBJ whole genome shotgun (WGS) entry which is preliminary data.</text>
</comment>
<dbReference type="EMBL" id="JANPWB010000004">
    <property type="protein sequence ID" value="KAJ1191021.1"/>
    <property type="molecule type" value="Genomic_DNA"/>
</dbReference>